<protein>
    <submittedName>
        <fullName evidence="2">Uncharacterized protein</fullName>
    </submittedName>
</protein>
<accession>A0A0A9H4A0</accession>
<evidence type="ECO:0000313" key="2">
    <source>
        <dbReference type="EMBL" id="JAE29671.1"/>
    </source>
</evidence>
<proteinExistence type="predicted"/>
<evidence type="ECO:0000256" key="1">
    <source>
        <dbReference type="SAM" id="Phobius"/>
    </source>
</evidence>
<feature type="transmembrane region" description="Helical" evidence="1">
    <location>
        <begin position="6"/>
        <end position="27"/>
    </location>
</feature>
<reference evidence="2" key="2">
    <citation type="journal article" date="2015" name="Data Brief">
        <title>Shoot transcriptome of the giant reed, Arundo donax.</title>
        <authorList>
            <person name="Barrero R.A."/>
            <person name="Guerrero F.D."/>
            <person name="Moolhuijzen P."/>
            <person name="Goolsby J.A."/>
            <person name="Tidwell J."/>
            <person name="Bellgard S.E."/>
            <person name="Bellgard M.I."/>
        </authorList>
    </citation>
    <scope>NUCLEOTIDE SEQUENCE</scope>
    <source>
        <tissue evidence="2">Shoot tissue taken approximately 20 cm above the soil surface</tissue>
    </source>
</reference>
<dbReference type="EMBL" id="GBRH01168225">
    <property type="protein sequence ID" value="JAE29671.1"/>
    <property type="molecule type" value="Transcribed_RNA"/>
</dbReference>
<name>A0A0A9H4A0_ARUDO</name>
<keyword evidence="1" id="KW-1133">Transmembrane helix</keyword>
<reference evidence="2" key="1">
    <citation type="submission" date="2014-09" db="EMBL/GenBank/DDBJ databases">
        <authorList>
            <person name="Magalhaes I.L.F."/>
            <person name="Oliveira U."/>
            <person name="Santos F.R."/>
            <person name="Vidigal T.H.D.A."/>
            <person name="Brescovit A.D."/>
            <person name="Santos A.J."/>
        </authorList>
    </citation>
    <scope>NUCLEOTIDE SEQUENCE</scope>
    <source>
        <tissue evidence="2">Shoot tissue taken approximately 20 cm above the soil surface</tissue>
    </source>
</reference>
<keyword evidence="1" id="KW-0472">Membrane</keyword>
<keyword evidence="1" id="KW-0812">Transmembrane</keyword>
<dbReference type="AlphaFoldDB" id="A0A0A9H4A0"/>
<organism evidence="2">
    <name type="scientific">Arundo donax</name>
    <name type="common">Giant reed</name>
    <name type="synonym">Donax arundinaceus</name>
    <dbReference type="NCBI Taxonomy" id="35708"/>
    <lineage>
        <taxon>Eukaryota</taxon>
        <taxon>Viridiplantae</taxon>
        <taxon>Streptophyta</taxon>
        <taxon>Embryophyta</taxon>
        <taxon>Tracheophyta</taxon>
        <taxon>Spermatophyta</taxon>
        <taxon>Magnoliopsida</taxon>
        <taxon>Liliopsida</taxon>
        <taxon>Poales</taxon>
        <taxon>Poaceae</taxon>
        <taxon>PACMAD clade</taxon>
        <taxon>Arundinoideae</taxon>
        <taxon>Arundineae</taxon>
        <taxon>Arundo</taxon>
    </lineage>
</organism>
<sequence>MPPVYRYKVFFISFLTQLCSLLITGVVHSPRNKFISGLFL</sequence>